<name>A0A0K0LBK6_9BACT</name>
<organism evidence="1">
    <name type="scientific">uncultured bacterium TB321_p</name>
    <dbReference type="NCBI Taxonomy" id="1552144"/>
    <lineage>
        <taxon>Bacteria</taxon>
        <taxon>environmental samples</taxon>
    </lineage>
</organism>
<dbReference type="AlphaFoldDB" id="A0A0K0LBK6"/>
<sequence>MGVMGTRPFFFQDAASASSACASLPCQSIAPTTRQIFAAVGVIVNARRQRAVCRVEQTVFRIDIGLQCFQPRLLEPWIDNFGALQILRHRDHRHPLATFCRERIERRHFGDARRAPCRPQIDEQRAPAKIRQRHRRVVGAAKGRRRSRVAFVAAVDHIFELPDALRLARRNICLARCRLPARLLFPIAARD</sequence>
<accession>A0A0K0LBK6</accession>
<reference evidence="1" key="1">
    <citation type="submission" date="2014-09" db="EMBL/GenBank/DDBJ databases">
        <authorList>
            <person name="Magalhaes I.L.F."/>
            <person name="Oliveira U."/>
            <person name="Santos F.R."/>
            <person name="Vidigal T.H.D.A."/>
            <person name="Brescovit A.D."/>
            <person name="Santos A.J."/>
        </authorList>
    </citation>
    <scope>NUCLEOTIDE SEQUENCE</scope>
</reference>
<proteinExistence type="predicted"/>
<evidence type="ECO:0000313" key="1">
    <source>
        <dbReference type="EMBL" id="AIW81405.1"/>
    </source>
</evidence>
<protein>
    <submittedName>
        <fullName evidence="1">Uncharacterized protein</fullName>
    </submittedName>
</protein>
<dbReference type="EMBL" id="KM669731">
    <property type="protein sequence ID" value="AIW81405.1"/>
    <property type="molecule type" value="Genomic_DNA"/>
</dbReference>